<organism evidence="18 19">
    <name type="scientific">Pseudoalteromonas denitrificans DSM 6059</name>
    <dbReference type="NCBI Taxonomy" id="1123010"/>
    <lineage>
        <taxon>Bacteria</taxon>
        <taxon>Pseudomonadati</taxon>
        <taxon>Pseudomonadota</taxon>
        <taxon>Gammaproteobacteria</taxon>
        <taxon>Alteromonadales</taxon>
        <taxon>Pseudoalteromonadaceae</taxon>
        <taxon>Pseudoalteromonas</taxon>
    </lineage>
</organism>
<protein>
    <recommendedName>
        <fullName evidence="5 13">Aminopeptidase N</fullName>
        <ecNumber evidence="4 13">3.4.11.2</ecNumber>
    </recommendedName>
</protein>
<dbReference type="Pfam" id="PF01433">
    <property type="entry name" value="Peptidase_M1"/>
    <property type="match status" value="1"/>
</dbReference>
<dbReference type="Pfam" id="PF17900">
    <property type="entry name" value="Peptidase_M1_N"/>
    <property type="match status" value="1"/>
</dbReference>
<dbReference type="AlphaFoldDB" id="A0A1I1G9L9"/>
<dbReference type="InterPro" id="IPR042097">
    <property type="entry name" value="Aminopeptidase_N-like_N_sf"/>
</dbReference>
<comment type="catalytic activity">
    <reaction evidence="1">
        <text>Release of an N-terminal amino acid, Xaa-|-Yaa- from a peptide, amide or arylamide. Xaa is preferably Ala, but may be most amino acids including Pro (slow action). When a terminal hydrophobic residue is followed by a prolyl residue, the two may be released as an intact Xaa-Pro dipeptide.</text>
        <dbReference type="EC" id="3.4.11.2"/>
    </reaction>
</comment>
<dbReference type="InterPro" id="IPR038438">
    <property type="entry name" value="PepN_Ig-like_sf"/>
</dbReference>
<dbReference type="NCBIfam" id="TIGR02414">
    <property type="entry name" value="pepN_proteo"/>
    <property type="match status" value="1"/>
</dbReference>
<dbReference type="PANTHER" id="PTHR46322:SF1">
    <property type="entry name" value="PUROMYCIN-SENSITIVE AMINOPEPTIDASE"/>
    <property type="match status" value="1"/>
</dbReference>
<keyword evidence="8" id="KW-0479">Metal-binding</keyword>
<dbReference type="OrthoDB" id="100605at2"/>
<dbReference type="SUPFAM" id="SSF63737">
    <property type="entry name" value="Leukotriene A4 hydrolase N-terminal domain"/>
    <property type="match status" value="1"/>
</dbReference>
<dbReference type="InterPro" id="IPR045357">
    <property type="entry name" value="Aminopeptidase_N-like_N"/>
</dbReference>
<dbReference type="FunFam" id="2.60.40.1840:FF:000001">
    <property type="entry name" value="Aminopeptidase N"/>
    <property type="match status" value="1"/>
</dbReference>
<dbReference type="PANTHER" id="PTHR46322">
    <property type="entry name" value="PUROMYCIN-SENSITIVE AMINOPEPTIDASE"/>
    <property type="match status" value="1"/>
</dbReference>
<accession>A0A1I1G9L9</accession>
<reference evidence="18 19" key="1">
    <citation type="submission" date="2016-10" db="EMBL/GenBank/DDBJ databases">
        <authorList>
            <person name="de Groot N.N."/>
        </authorList>
    </citation>
    <scope>NUCLEOTIDE SEQUENCE [LARGE SCALE GENOMIC DNA]</scope>
    <source>
        <strain evidence="18 19">DSM 6059</strain>
    </source>
</reference>
<dbReference type="Proteomes" id="UP000198862">
    <property type="component" value="Unassembled WGS sequence"/>
</dbReference>
<evidence type="ECO:0000256" key="1">
    <source>
        <dbReference type="ARBA" id="ARBA00000098"/>
    </source>
</evidence>
<evidence type="ECO:0000256" key="3">
    <source>
        <dbReference type="ARBA" id="ARBA00010136"/>
    </source>
</evidence>
<evidence type="ECO:0000256" key="7">
    <source>
        <dbReference type="ARBA" id="ARBA00022670"/>
    </source>
</evidence>
<dbReference type="GO" id="GO:0008237">
    <property type="term" value="F:metallopeptidase activity"/>
    <property type="evidence" value="ECO:0007669"/>
    <property type="project" value="UniProtKB-UniRule"/>
</dbReference>
<evidence type="ECO:0000256" key="9">
    <source>
        <dbReference type="ARBA" id="ARBA00022801"/>
    </source>
</evidence>
<dbReference type="InterPro" id="IPR001930">
    <property type="entry name" value="Peptidase_M1"/>
</dbReference>
<dbReference type="Gene3D" id="3.30.2010.30">
    <property type="match status" value="1"/>
</dbReference>
<dbReference type="GO" id="GO:0016285">
    <property type="term" value="F:alanyl aminopeptidase activity"/>
    <property type="evidence" value="ECO:0007669"/>
    <property type="project" value="UniProtKB-EC"/>
</dbReference>
<dbReference type="InterPro" id="IPR024601">
    <property type="entry name" value="Peptidase_M1_pepN_C"/>
</dbReference>
<keyword evidence="7" id="KW-0645">Protease</keyword>
<evidence type="ECO:0000256" key="2">
    <source>
        <dbReference type="ARBA" id="ARBA00001947"/>
    </source>
</evidence>
<dbReference type="CDD" id="cd09600">
    <property type="entry name" value="M1_APN"/>
    <property type="match status" value="1"/>
</dbReference>
<comment type="function">
    <text evidence="12">Aminopeptidase N is involved in the degradation of intracellular peptides generated by protein breakdown during normal growth as well as in response to nutrient starvation.</text>
</comment>
<dbReference type="Pfam" id="PF17432">
    <property type="entry name" value="DUF3458_C"/>
    <property type="match status" value="1"/>
</dbReference>
<evidence type="ECO:0000259" key="16">
    <source>
        <dbReference type="Pfam" id="PF17432"/>
    </source>
</evidence>
<evidence type="ECO:0000259" key="15">
    <source>
        <dbReference type="Pfam" id="PF11940"/>
    </source>
</evidence>
<name>A0A1I1G9L9_9GAMM</name>
<evidence type="ECO:0000256" key="5">
    <source>
        <dbReference type="ARBA" id="ARBA00015611"/>
    </source>
</evidence>
<dbReference type="Gene3D" id="2.60.40.1840">
    <property type="match status" value="1"/>
</dbReference>
<evidence type="ECO:0000256" key="11">
    <source>
        <dbReference type="ARBA" id="ARBA00023049"/>
    </source>
</evidence>
<dbReference type="FunFam" id="2.60.40.1730:FF:000005">
    <property type="entry name" value="Aminopeptidase N"/>
    <property type="match status" value="1"/>
</dbReference>
<keyword evidence="10" id="KW-0862">Zinc</keyword>
<dbReference type="InterPro" id="IPR012779">
    <property type="entry name" value="Peptidase_M1_pepN"/>
</dbReference>
<dbReference type="SUPFAM" id="SSF55486">
    <property type="entry name" value="Metalloproteases ('zincins'), catalytic domain"/>
    <property type="match status" value="1"/>
</dbReference>
<dbReference type="RefSeq" id="WP_091980385.1">
    <property type="nucleotide sequence ID" value="NZ_FOLO01000004.1"/>
</dbReference>
<keyword evidence="9" id="KW-0378">Hydrolase</keyword>
<evidence type="ECO:0000256" key="6">
    <source>
        <dbReference type="ARBA" id="ARBA00022438"/>
    </source>
</evidence>
<evidence type="ECO:0000313" key="19">
    <source>
        <dbReference type="Proteomes" id="UP000198862"/>
    </source>
</evidence>
<dbReference type="PRINTS" id="PR00756">
    <property type="entry name" value="ALADIPTASE"/>
</dbReference>
<keyword evidence="11" id="KW-0482">Metalloprotease</keyword>
<evidence type="ECO:0000256" key="4">
    <source>
        <dbReference type="ARBA" id="ARBA00012564"/>
    </source>
</evidence>
<keyword evidence="6 18" id="KW-0031">Aminopeptidase</keyword>
<dbReference type="Gene3D" id="1.25.50.10">
    <property type="entry name" value="Peptidase M1, alanyl aminopeptidase, C-terminal domain"/>
    <property type="match status" value="1"/>
</dbReference>
<evidence type="ECO:0000259" key="17">
    <source>
        <dbReference type="Pfam" id="PF17900"/>
    </source>
</evidence>
<evidence type="ECO:0000256" key="10">
    <source>
        <dbReference type="ARBA" id="ARBA00022833"/>
    </source>
</evidence>
<feature type="domain" description="Aminopeptidase N-like N-terminal" evidence="17">
    <location>
        <begin position="25"/>
        <end position="193"/>
    </location>
</feature>
<dbReference type="InterPro" id="IPR037144">
    <property type="entry name" value="Peptidase_M1_pepN_C_sf"/>
</dbReference>
<gene>
    <name evidence="18" type="ORF">SAMN02745724_00868</name>
</gene>
<dbReference type="Gene3D" id="2.60.40.1730">
    <property type="entry name" value="tricorn interacting facor f3 domain"/>
    <property type="match status" value="1"/>
</dbReference>
<feature type="domain" description="Peptidase M1 alanyl aminopeptidase Ig-like fold" evidence="15">
    <location>
        <begin position="451"/>
        <end position="551"/>
    </location>
</feature>
<evidence type="ECO:0000256" key="12">
    <source>
        <dbReference type="ARBA" id="ARBA00059739"/>
    </source>
</evidence>
<feature type="domain" description="Peptidase M1 alanyl aminopeptidase C-terminal" evidence="16">
    <location>
        <begin position="555"/>
        <end position="876"/>
    </location>
</feature>
<dbReference type="FunFam" id="1.10.390.10:FF:000002">
    <property type="entry name" value="Aminopeptidase N"/>
    <property type="match status" value="1"/>
</dbReference>
<dbReference type="InterPro" id="IPR035414">
    <property type="entry name" value="Peptidase_M1_pepN_Ig-like"/>
</dbReference>
<keyword evidence="19" id="KW-1185">Reference proteome</keyword>
<dbReference type="Pfam" id="PF11940">
    <property type="entry name" value="DUF3458"/>
    <property type="match status" value="1"/>
</dbReference>
<dbReference type="GO" id="GO:0006508">
    <property type="term" value="P:proteolysis"/>
    <property type="evidence" value="ECO:0007669"/>
    <property type="project" value="UniProtKB-UniRule"/>
</dbReference>
<dbReference type="EMBL" id="FOLO01000004">
    <property type="protein sequence ID" value="SFC08264.1"/>
    <property type="molecule type" value="Genomic_DNA"/>
</dbReference>
<dbReference type="STRING" id="1123010.SAMN02745724_00868"/>
<dbReference type="InterPro" id="IPR014782">
    <property type="entry name" value="Peptidase_M1_dom"/>
</dbReference>
<evidence type="ECO:0000313" key="18">
    <source>
        <dbReference type="EMBL" id="SFC08264.1"/>
    </source>
</evidence>
<evidence type="ECO:0000259" key="14">
    <source>
        <dbReference type="Pfam" id="PF01433"/>
    </source>
</evidence>
<evidence type="ECO:0000256" key="13">
    <source>
        <dbReference type="NCBIfam" id="TIGR02414"/>
    </source>
</evidence>
<proteinExistence type="inferred from homology"/>
<dbReference type="EC" id="3.4.11.2" evidence="4 13"/>
<comment type="cofactor">
    <cofactor evidence="2">
        <name>Zn(2+)</name>
        <dbReference type="ChEBI" id="CHEBI:29105"/>
    </cofactor>
</comment>
<comment type="similarity">
    <text evidence="3">Belongs to the peptidase M1 family.</text>
</comment>
<dbReference type="Gene3D" id="1.10.390.10">
    <property type="entry name" value="Neutral Protease Domain 2"/>
    <property type="match status" value="1"/>
</dbReference>
<sequence>MNLTNTNPPSAKYLKDYTKPAFSIYDIYLEFDLKATQTQVHATSKVKRNFSDNKPILGALVLDGIDLDLLSINIDGQAFDDFQLLNEQLIINIDRDEFELCIVTEISPATNSSLEGLYLSGGAYCTQCEAEGFRKITYYQDRPDVLATFTVKITADKKYPYLLSNGNKIEQGELEDGRHYTVWQDPFKKPAYLFALVAGDFDVLKDSYKTMSGREVELALFVDKGNLNKASHALTSLKKSMKWDEDTFGLEYDLDIYMIVAVDFFNMGAMENKGLNVFNSKCVLANQATATDSDYHMIESIIGHEYFHNWTGNRVTCRDWFQLSLKEGLTVFRDQEFSSDLGSRAINRIAAVKAMRTHQFAEDAGPMAHPIRPEQVIEMNNFYTVTVYNKGAEVIRMMHTLLGKENFRKGMDLYFERHDGQAVTCDDFVNAMMQASSIDLTQFKHWYSQSGTPKLVVKEKFDKTSGVYQLEINQVHTATADQDKKHNLHIPFSIELLDQDGKVLQLTYEGNVICKVLNVTQGKQVFSFDNIKTKPTPILLEDFSAPCQLDFNYSDEQLCHIVRHASSDFSRWDAQQMLLIKNIKAAVKNDNIDLPKNITELISDILLDNTIDLELAAQLIKLPSYDVIAAEYEEVPINSIIEAIDSFEQQIAQTLNTVLFDVYNKLNENSVNECENLSTEVVGKRALKNACLHYLAKQNEICMVEALNAQLEMINMTDSLAALSSAVHANHELSQSMLIAFESKWEKDALVMDKWFGLQAMQDKPDIVAHLQSLYSHSHFDYANPNRVRALIGSFTHFNIKQFHNENGSGYKLLTDLLIKLNDINPQNASRMITPLMSWQKYNVKRQKLIKQQLERLADIEDLSSDLYEKVSKALN</sequence>
<evidence type="ECO:0000256" key="8">
    <source>
        <dbReference type="ARBA" id="ARBA00022723"/>
    </source>
</evidence>
<dbReference type="GO" id="GO:0008270">
    <property type="term" value="F:zinc ion binding"/>
    <property type="evidence" value="ECO:0007669"/>
    <property type="project" value="InterPro"/>
</dbReference>
<dbReference type="InterPro" id="IPR027268">
    <property type="entry name" value="Peptidase_M4/M1_CTD_sf"/>
</dbReference>
<feature type="domain" description="Peptidase M1 membrane alanine aminopeptidase" evidence="14">
    <location>
        <begin position="233"/>
        <end position="445"/>
    </location>
</feature>
<dbReference type="FunFam" id="3.30.2010.30:FF:000002">
    <property type="entry name" value="Putative aminopeptidase N"/>
    <property type="match status" value="1"/>
</dbReference>